<evidence type="ECO:0000256" key="4">
    <source>
        <dbReference type="ARBA" id="ARBA00022692"/>
    </source>
</evidence>
<comment type="similarity">
    <text evidence="2">Belongs to the resistance-nodulation-cell division (RND) (TC 2.A.6) family. MmpL subfamily.</text>
</comment>
<feature type="transmembrane region" description="Helical" evidence="7">
    <location>
        <begin position="321"/>
        <end position="340"/>
    </location>
</feature>
<feature type="transmembrane region" description="Helical" evidence="7">
    <location>
        <begin position="283"/>
        <end position="301"/>
    </location>
</feature>
<feature type="domain" description="SSD" evidence="8">
    <location>
        <begin position="631"/>
        <end position="759"/>
    </location>
</feature>
<dbReference type="InterPro" id="IPR000731">
    <property type="entry name" value="SSD"/>
</dbReference>
<feature type="transmembrane region" description="Helical" evidence="7">
    <location>
        <begin position="223"/>
        <end position="242"/>
    </location>
</feature>
<evidence type="ECO:0000313" key="9">
    <source>
        <dbReference type="EMBL" id="MBC8208626.1"/>
    </source>
</evidence>
<dbReference type="SUPFAM" id="SSF82866">
    <property type="entry name" value="Multidrug efflux transporter AcrB transmembrane domain"/>
    <property type="match status" value="2"/>
</dbReference>
<feature type="transmembrane region" description="Helical" evidence="7">
    <location>
        <begin position="249"/>
        <end position="271"/>
    </location>
</feature>
<comment type="caution">
    <text evidence="9">The sequence shown here is derived from an EMBL/GenBank/DDBJ whole genome shotgun (WGS) entry which is preliminary data.</text>
</comment>
<feature type="transmembrane region" description="Helical" evidence="7">
    <location>
        <begin position="398"/>
        <end position="417"/>
    </location>
</feature>
<keyword evidence="3" id="KW-1003">Cell membrane</keyword>
<feature type="transmembrane region" description="Helical" evidence="7">
    <location>
        <begin position="633"/>
        <end position="653"/>
    </location>
</feature>
<feature type="transmembrane region" description="Helical" evidence="7">
    <location>
        <begin position="737"/>
        <end position="757"/>
    </location>
</feature>
<keyword evidence="6 7" id="KW-0472">Membrane</keyword>
<dbReference type="Pfam" id="PF03176">
    <property type="entry name" value="MMPL"/>
    <property type="match status" value="2"/>
</dbReference>
<gene>
    <name evidence="9" type="ORF">H8E79_05615</name>
</gene>
<feature type="transmembrane region" description="Helical" evidence="7">
    <location>
        <begin position="700"/>
        <end position="725"/>
    </location>
</feature>
<protein>
    <submittedName>
        <fullName evidence="9">MMPL family transporter</fullName>
    </submittedName>
</protein>
<dbReference type="EMBL" id="JACNLK010000047">
    <property type="protein sequence ID" value="MBC8208626.1"/>
    <property type="molecule type" value="Genomic_DNA"/>
</dbReference>
<reference evidence="9 10" key="1">
    <citation type="submission" date="2020-08" db="EMBL/GenBank/DDBJ databases">
        <title>Bridging the membrane lipid divide: bacteria of the FCB group superphylum have the potential to synthesize archaeal ether lipids.</title>
        <authorList>
            <person name="Villanueva L."/>
            <person name="Von Meijenfeldt F.A.B."/>
            <person name="Westbye A.B."/>
            <person name="Yadav S."/>
            <person name="Hopmans E.C."/>
            <person name="Dutilh B.E."/>
            <person name="Sinninghe Damste J.S."/>
        </authorList>
    </citation>
    <scope>NUCLEOTIDE SEQUENCE [LARGE SCALE GENOMIC DNA]</scope>
    <source>
        <strain evidence="9">NIOZ-UU81</strain>
    </source>
</reference>
<dbReference type="InterPro" id="IPR050545">
    <property type="entry name" value="Mycobact_MmpL"/>
</dbReference>
<evidence type="ECO:0000256" key="3">
    <source>
        <dbReference type="ARBA" id="ARBA00022475"/>
    </source>
</evidence>
<evidence type="ECO:0000259" key="8">
    <source>
        <dbReference type="PROSITE" id="PS50156"/>
    </source>
</evidence>
<dbReference type="GO" id="GO:0005886">
    <property type="term" value="C:plasma membrane"/>
    <property type="evidence" value="ECO:0007669"/>
    <property type="project" value="UniProtKB-SubCell"/>
</dbReference>
<evidence type="ECO:0000256" key="6">
    <source>
        <dbReference type="ARBA" id="ARBA00023136"/>
    </source>
</evidence>
<evidence type="ECO:0000256" key="7">
    <source>
        <dbReference type="SAM" id="Phobius"/>
    </source>
</evidence>
<keyword evidence="5 7" id="KW-1133">Transmembrane helix</keyword>
<accession>A0A8J6T9K4</accession>
<feature type="transmembrane region" description="Helical" evidence="7">
    <location>
        <begin position="659"/>
        <end position="680"/>
    </location>
</feature>
<sequence length="771" mass="85812">MHTFEILFGNWVVRKRWWIIVASLVLGLAAASGGRLLSFVNDSRVFFSEENPQLQALEALENTYVKNENVFFILAPKDGDVFTRKTLTAVEELTEAAWQIPYSSRVNSLSNFQHTRSENDDLIVEDLVLDAQSLSDSELEEIKYIALNEPLLVNRQVSDRGHVTGINVNILKPGESQGEVREVADFVRVLADDFRVKYPGLDIYLSGGIIIDHAFGEASLRDLTTLVPAMYLVLIVIMGLTLRSVAGTFVTFLVIAFSMFTGLGLAGWLGIALTPASANAPTIILTLAVADSIHVLITIFYQMRAGRSKHEAIAESLRINLQPVFLTSITTTIGFLSMNFSDAPPFRDLGNVVAMGVIAAFFYSIFFLPALMAVLPIREKKQAEQREFRMIGQFADYVIRRRAGLFWVMLLVFIPLASGISQIELNDNFVKYFDESYDFRRATDFAEDNLTGFDVIEYSLESGEPGGINNPNYLLKVDEFANWYKAQPNVVHVISITEVMKRLNKNMHGDDPAFYRIPESRELAAQNMLLYEMSLPFGLDLNNQINVDKSATRMIVTLKKVTAADLRELDENARDWLSLNAPESMFSYGSGLSIMFAHISKRNIESMLGASIFALILISAILIVALRSFKLGFVSLLPNLSPAILAFGIWGLAVGEVGLAVSVMIAMTLGIVVDDTVHFISKYQRARREEQMSSPDAVRYAFETVGSALFITTLILAAGFTILSFSGFKVNSDMGQMTVITIVMALLMDFFFLPIVLMKVDKSVDKRSVTQ</sequence>
<evidence type="ECO:0000313" key="10">
    <source>
        <dbReference type="Proteomes" id="UP000599024"/>
    </source>
</evidence>
<dbReference type="InterPro" id="IPR004869">
    <property type="entry name" value="MMPL_dom"/>
</dbReference>
<feature type="transmembrane region" description="Helical" evidence="7">
    <location>
        <begin position="607"/>
        <end position="626"/>
    </location>
</feature>
<dbReference type="PANTHER" id="PTHR33406:SF6">
    <property type="entry name" value="MEMBRANE PROTEIN YDGH-RELATED"/>
    <property type="match status" value="1"/>
</dbReference>
<dbReference type="PROSITE" id="PS50156">
    <property type="entry name" value="SSD"/>
    <property type="match status" value="2"/>
</dbReference>
<evidence type="ECO:0000256" key="1">
    <source>
        <dbReference type="ARBA" id="ARBA00004651"/>
    </source>
</evidence>
<evidence type="ECO:0000256" key="2">
    <source>
        <dbReference type="ARBA" id="ARBA00010157"/>
    </source>
</evidence>
<dbReference type="AlphaFoldDB" id="A0A8J6T9K4"/>
<feature type="domain" description="SSD" evidence="8">
    <location>
        <begin position="249"/>
        <end position="374"/>
    </location>
</feature>
<proteinExistence type="inferred from homology"/>
<feature type="transmembrane region" description="Helical" evidence="7">
    <location>
        <begin position="352"/>
        <end position="377"/>
    </location>
</feature>
<dbReference type="Gene3D" id="1.20.1640.10">
    <property type="entry name" value="Multidrug efflux transporter AcrB transmembrane domain"/>
    <property type="match status" value="2"/>
</dbReference>
<dbReference type="Proteomes" id="UP000599024">
    <property type="component" value="Unassembled WGS sequence"/>
</dbReference>
<evidence type="ECO:0000256" key="5">
    <source>
        <dbReference type="ARBA" id="ARBA00022989"/>
    </source>
</evidence>
<comment type="subcellular location">
    <subcellularLocation>
        <location evidence="1">Cell membrane</location>
        <topology evidence="1">Multi-pass membrane protein</topology>
    </subcellularLocation>
</comment>
<dbReference type="PANTHER" id="PTHR33406">
    <property type="entry name" value="MEMBRANE PROTEIN MJ1562-RELATED"/>
    <property type="match status" value="1"/>
</dbReference>
<keyword evidence="4 7" id="KW-0812">Transmembrane</keyword>
<name>A0A8J6T9K4_9BACT</name>
<organism evidence="9 10">
    <name type="scientific">Candidatus Desulfatifera sulfidica</name>
    <dbReference type="NCBI Taxonomy" id="2841691"/>
    <lineage>
        <taxon>Bacteria</taxon>
        <taxon>Pseudomonadati</taxon>
        <taxon>Thermodesulfobacteriota</taxon>
        <taxon>Desulfobulbia</taxon>
        <taxon>Desulfobulbales</taxon>
        <taxon>Desulfobulbaceae</taxon>
        <taxon>Candidatus Desulfatifera</taxon>
    </lineage>
</organism>